<dbReference type="EMBL" id="BMIJ01000007">
    <property type="protein sequence ID" value="GGC05543.1"/>
    <property type="molecule type" value="Genomic_DNA"/>
</dbReference>
<evidence type="ECO:0000313" key="2">
    <source>
        <dbReference type="Proteomes" id="UP000629025"/>
    </source>
</evidence>
<accession>A0ABQ1KRZ0</accession>
<proteinExistence type="predicted"/>
<gene>
    <name evidence="1" type="ORF">GCM10011352_34670</name>
</gene>
<evidence type="ECO:0000313" key="1">
    <source>
        <dbReference type="EMBL" id="GGC05543.1"/>
    </source>
</evidence>
<comment type="caution">
    <text evidence="1">The sequence shown here is derived from an EMBL/GenBank/DDBJ whole genome shotgun (WGS) entry which is preliminary data.</text>
</comment>
<name>A0ABQ1KRZ0_9GAMM</name>
<dbReference type="RefSeq" id="WP_229680816.1">
    <property type="nucleotide sequence ID" value="NZ_BMIJ01000007.1"/>
</dbReference>
<sequence>MAGINIWALKKDQSIRHLLLLLVAQLGEGSFVVDDTTPCDERAIFLHHRQDRGIRAYIYTLGQADDRYGVHLEYPPTADAGNQLEVMENQRFEALVESLAVHFDIPFVEPLPGR</sequence>
<organism evidence="1 2">
    <name type="scientific">Marinobacterium zhoushanense</name>
    <dbReference type="NCBI Taxonomy" id="1679163"/>
    <lineage>
        <taxon>Bacteria</taxon>
        <taxon>Pseudomonadati</taxon>
        <taxon>Pseudomonadota</taxon>
        <taxon>Gammaproteobacteria</taxon>
        <taxon>Oceanospirillales</taxon>
        <taxon>Oceanospirillaceae</taxon>
        <taxon>Marinobacterium</taxon>
    </lineage>
</organism>
<keyword evidence="2" id="KW-1185">Reference proteome</keyword>
<dbReference type="Proteomes" id="UP000629025">
    <property type="component" value="Unassembled WGS sequence"/>
</dbReference>
<reference evidence="2" key="1">
    <citation type="journal article" date="2019" name="Int. J. Syst. Evol. Microbiol.">
        <title>The Global Catalogue of Microorganisms (GCM) 10K type strain sequencing project: providing services to taxonomists for standard genome sequencing and annotation.</title>
        <authorList>
            <consortium name="The Broad Institute Genomics Platform"/>
            <consortium name="The Broad Institute Genome Sequencing Center for Infectious Disease"/>
            <person name="Wu L."/>
            <person name="Ma J."/>
        </authorList>
    </citation>
    <scope>NUCLEOTIDE SEQUENCE [LARGE SCALE GENOMIC DNA]</scope>
    <source>
        <strain evidence="2">CGMCC 1.15341</strain>
    </source>
</reference>
<protein>
    <submittedName>
        <fullName evidence="1">Uncharacterized protein</fullName>
    </submittedName>
</protein>